<dbReference type="PANTHER" id="PTHR25462">
    <property type="entry name" value="BONUS, ISOFORM C-RELATED"/>
    <property type="match status" value="1"/>
</dbReference>
<evidence type="ECO:0000256" key="5">
    <source>
        <dbReference type="SAM" id="Coils"/>
    </source>
</evidence>
<dbReference type="SMART" id="SM00184">
    <property type="entry name" value="RING"/>
    <property type="match status" value="1"/>
</dbReference>
<dbReference type="InterPro" id="IPR001841">
    <property type="entry name" value="Znf_RING"/>
</dbReference>
<dbReference type="InterPro" id="IPR017907">
    <property type="entry name" value="Znf_RING_CS"/>
</dbReference>
<dbReference type="Pfam" id="PF13445">
    <property type="entry name" value="zf-RING_UBOX"/>
    <property type="match status" value="1"/>
</dbReference>
<dbReference type="PROSITE" id="PS50089">
    <property type="entry name" value="ZF_RING_2"/>
    <property type="match status" value="1"/>
</dbReference>
<feature type="domain" description="RING-type" evidence="6">
    <location>
        <begin position="28"/>
        <end position="67"/>
    </location>
</feature>
<dbReference type="OMA" id="EHECSAR"/>
<dbReference type="STRING" id="137246.A0A401SX14"/>
<accession>A0A401SX14</accession>
<evidence type="ECO:0000259" key="6">
    <source>
        <dbReference type="PROSITE" id="PS50089"/>
    </source>
</evidence>
<dbReference type="EMBL" id="BEZZ01000647">
    <property type="protein sequence ID" value="GCC34947.1"/>
    <property type="molecule type" value="Genomic_DNA"/>
</dbReference>
<evidence type="ECO:0008006" key="10">
    <source>
        <dbReference type="Google" id="ProtNLM"/>
    </source>
</evidence>
<evidence type="ECO:0000259" key="7">
    <source>
        <dbReference type="PROSITE" id="PS50119"/>
    </source>
</evidence>
<dbReference type="InterPro" id="IPR013083">
    <property type="entry name" value="Znf_RING/FYVE/PHD"/>
</dbReference>
<dbReference type="GO" id="GO:0008630">
    <property type="term" value="P:intrinsic apoptotic signaling pathway in response to DNA damage"/>
    <property type="evidence" value="ECO:0007669"/>
    <property type="project" value="TreeGrafter"/>
</dbReference>
<organism evidence="8 9">
    <name type="scientific">Chiloscyllium punctatum</name>
    <name type="common">Brownbanded bambooshark</name>
    <name type="synonym">Hemiscyllium punctatum</name>
    <dbReference type="NCBI Taxonomy" id="137246"/>
    <lineage>
        <taxon>Eukaryota</taxon>
        <taxon>Metazoa</taxon>
        <taxon>Chordata</taxon>
        <taxon>Craniata</taxon>
        <taxon>Vertebrata</taxon>
        <taxon>Chondrichthyes</taxon>
        <taxon>Elasmobranchii</taxon>
        <taxon>Galeomorphii</taxon>
        <taxon>Galeoidea</taxon>
        <taxon>Orectolobiformes</taxon>
        <taxon>Hemiscylliidae</taxon>
        <taxon>Chiloscyllium</taxon>
    </lineage>
</organism>
<name>A0A401SX14_CHIPU</name>
<dbReference type="Gene3D" id="3.30.40.10">
    <property type="entry name" value="Zinc/RING finger domain, C3HC4 (zinc finger)"/>
    <property type="match status" value="1"/>
</dbReference>
<dbReference type="PROSITE" id="PS50119">
    <property type="entry name" value="ZF_BBOX"/>
    <property type="match status" value="1"/>
</dbReference>
<evidence type="ECO:0000256" key="1">
    <source>
        <dbReference type="ARBA" id="ARBA00022723"/>
    </source>
</evidence>
<sequence length="492" mass="55838">MSNEQQSERTAIAMATGSEVRVEECFQCLLCNQPVTKPKLLQCLHTFCVDCLQQERSGTGVKCPICEMVTRGDPSSLQDNILVANLQNKVKKHHQILDTAELSCTSCEASTSPEASTPPEFMCLECDKFLCSKCFHIHQVLMIDHQKHVQTLGTLRKLDSDEFLKILTRPKHLFCSTHDDQQISLYCRTCSVWLCVLCLVLEHKDHNCCGIRKQIVTFKNDLRETLGSVQENETKFSKTQEDLEMLVDKLNNDKYKMEELINARVRAAIEKVKEEESRLLNELKDLHSARVQKLQESLTRTENTLKRMTVSKTLVSQLLRYATEQEILELQGTVKSALHGLQREQPLDVQMENTVINFQECWALPKKMLGNLIISKMKLNSVPDENVQLPQYNNPERCGTKDSMQRSLKYCDKRKCDAQAETLPPMKQCVKEEASKSAEATVTISSSKNSTCSSVPCIESVTSYARDNEKQTDSSTLDTVVELIQIDSEDSN</sequence>
<dbReference type="InterPro" id="IPR047153">
    <property type="entry name" value="TRIM45/56/19-like"/>
</dbReference>
<reference evidence="8 9" key="1">
    <citation type="journal article" date="2018" name="Nat. Ecol. Evol.">
        <title>Shark genomes provide insights into elasmobranch evolution and the origin of vertebrates.</title>
        <authorList>
            <person name="Hara Y"/>
            <person name="Yamaguchi K"/>
            <person name="Onimaru K"/>
            <person name="Kadota M"/>
            <person name="Koyanagi M"/>
            <person name="Keeley SD"/>
            <person name="Tatsumi K"/>
            <person name="Tanaka K"/>
            <person name="Motone F"/>
            <person name="Kageyama Y"/>
            <person name="Nozu R"/>
            <person name="Adachi N"/>
            <person name="Nishimura O"/>
            <person name="Nakagawa R"/>
            <person name="Tanegashima C"/>
            <person name="Kiyatake I"/>
            <person name="Matsumoto R"/>
            <person name="Murakumo K"/>
            <person name="Nishida K"/>
            <person name="Terakita A"/>
            <person name="Kuratani S"/>
            <person name="Sato K"/>
            <person name="Hyodo S Kuraku.S."/>
        </authorList>
    </citation>
    <scope>NUCLEOTIDE SEQUENCE [LARGE SCALE GENOMIC DNA]</scope>
</reference>
<dbReference type="GO" id="GO:0008270">
    <property type="term" value="F:zinc ion binding"/>
    <property type="evidence" value="ECO:0007669"/>
    <property type="project" value="UniProtKB-KW"/>
</dbReference>
<keyword evidence="1" id="KW-0479">Metal-binding</keyword>
<keyword evidence="2 4" id="KW-0863">Zinc-finger</keyword>
<dbReference type="AlphaFoldDB" id="A0A401SX14"/>
<feature type="coiled-coil region" evidence="5">
    <location>
        <begin position="262"/>
        <end position="311"/>
    </location>
</feature>
<gene>
    <name evidence="8" type="ORF">chiPu_0013424</name>
</gene>
<dbReference type="GO" id="GO:0044790">
    <property type="term" value="P:suppression of viral release by host"/>
    <property type="evidence" value="ECO:0007669"/>
    <property type="project" value="TreeGrafter"/>
</dbReference>
<dbReference type="Gene3D" id="3.30.160.60">
    <property type="entry name" value="Classic Zinc Finger"/>
    <property type="match status" value="1"/>
</dbReference>
<comment type="caution">
    <text evidence="8">The sequence shown here is derived from an EMBL/GenBank/DDBJ whole genome shotgun (WGS) entry which is preliminary data.</text>
</comment>
<evidence type="ECO:0000256" key="4">
    <source>
        <dbReference type="PROSITE-ProRule" id="PRU00024"/>
    </source>
</evidence>
<feature type="domain" description="B box-type" evidence="7">
    <location>
        <begin position="170"/>
        <end position="211"/>
    </location>
</feature>
<dbReference type="Proteomes" id="UP000287033">
    <property type="component" value="Unassembled WGS sequence"/>
</dbReference>
<dbReference type="PANTHER" id="PTHR25462:SF302">
    <property type="entry name" value="PROTEIN PML"/>
    <property type="match status" value="1"/>
</dbReference>
<dbReference type="InterPro" id="IPR027370">
    <property type="entry name" value="Znf-RING_euk"/>
</dbReference>
<keyword evidence="5" id="KW-0175">Coiled coil</keyword>
<dbReference type="GO" id="GO:0045087">
    <property type="term" value="P:innate immune response"/>
    <property type="evidence" value="ECO:0007669"/>
    <property type="project" value="TreeGrafter"/>
</dbReference>
<protein>
    <recommendedName>
        <fullName evidence="10">RING-type domain-containing protein</fullName>
    </recommendedName>
</protein>
<proteinExistence type="predicted"/>
<keyword evidence="9" id="KW-1185">Reference proteome</keyword>
<evidence type="ECO:0000313" key="9">
    <source>
        <dbReference type="Proteomes" id="UP000287033"/>
    </source>
</evidence>
<evidence type="ECO:0000256" key="3">
    <source>
        <dbReference type="ARBA" id="ARBA00022833"/>
    </source>
</evidence>
<dbReference type="SUPFAM" id="SSF57850">
    <property type="entry name" value="RING/U-box"/>
    <property type="match status" value="1"/>
</dbReference>
<dbReference type="GO" id="GO:0005654">
    <property type="term" value="C:nucleoplasm"/>
    <property type="evidence" value="ECO:0007669"/>
    <property type="project" value="TreeGrafter"/>
</dbReference>
<dbReference type="Pfam" id="PF12126">
    <property type="entry name" value="PML_CC"/>
    <property type="match status" value="1"/>
</dbReference>
<dbReference type="InterPro" id="IPR000315">
    <property type="entry name" value="Znf_B-box"/>
</dbReference>
<dbReference type="Pfam" id="PF00643">
    <property type="entry name" value="zf-B_box"/>
    <property type="match status" value="1"/>
</dbReference>
<keyword evidence="3" id="KW-0862">Zinc</keyword>
<dbReference type="CDD" id="cd19756">
    <property type="entry name" value="Bbox2"/>
    <property type="match status" value="1"/>
</dbReference>
<dbReference type="InterPro" id="IPR021978">
    <property type="entry name" value="PML-like_CC"/>
</dbReference>
<dbReference type="PROSITE" id="PS00518">
    <property type="entry name" value="ZF_RING_1"/>
    <property type="match status" value="1"/>
</dbReference>
<dbReference type="SUPFAM" id="SSF57845">
    <property type="entry name" value="B-box zinc-binding domain"/>
    <property type="match status" value="1"/>
</dbReference>
<evidence type="ECO:0000313" key="8">
    <source>
        <dbReference type="EMBL" id="GCC34947.1"/>
    </source>
</evidence>
<evidence type="ECO:0000256" key="2">
    <source>
        <dbReference type="ARBA" id="ARBA00022771"/>
    </source>
</evidence>
<dbReference type="SMART" id="SM00336">
    <property type="entry name" value="BBOX"/>
    <property type="match status" value="2"/>
</dbReference>
<dbReference type="OrthoDB" id="10250935at2759"/>